<feature type="chain" id="PRO_5001779425" description="Gylcosyl hydrolase 115 C-terminal domain-containing protein" evidence="2">
    <location>
        <begin position="22"/>
        <end position="1005"/>
    </location>
</feature>
<dbReference type="PANTHER" id="PTHR37842">
    <property type="match status" value="1"/>
</dbReference>
<evidence type="ECO:0000259" key="3">
    <source>
        <dbReference type="Pfam" id="PF17829"/>
    </source>
</evidence>
<dbReference type="InterPro" id="IPR029018">
    <property type="entry name" value="Hex-like_dom2"/>
</dbReference>
<dbReference type="Gene3D" id="2.60.120.1620">
    <property type="match status" value="1"/>
</dbReference>
<proteinExistence type="predicted"/>
<dbReference type="Gene3D" id="3.20.20.520">
    <property type="entry name" value="Glycosyl hydrolase family 115"/>
    <property type="match status" value="1"/>
</dbReference>
<dbReference type="InParanoid" id="A0A084QGS8"/>
<reference evidence="4 5" key="1">
    <citation type="journal article" date="2014" name="BMC Genomics">
        <title>Comparative genome sequencing reveals chemotype-specific gene clusters in the toxigenic black mold Stachybotrys.</title>
        <authorList>
            <person name="Semeiks J."/>
            <person name="Borek D."/>
            <person name="Otwinowski Z."/>
            <person name="Grishin N.V."/>
        </authorList>
    </citation>
    <scope>NUCLEOTIDE SEQUENCE [LARGE SCALE GENOMIC DNA]</scope>
    <source>
        <strain evidence="4 5">IBT 40285</strain>
    </source>
</reference>
<evidence type="ECO:0000256" key="2">
    <source>
        <dbReference type="SAM" id="SignalP"/>
    </source>
</evidence>
<dbReference type="Pfam" id="PF17829">
    <property type="entry name" value="GH115_C"/>
    <property type="match status" value="1"/>
</dbReference>
<feature type="signal peptide" evidence="2">
    <location>
        <begin position="1"/>
        <end position="21"/>
    </location>
</feature>
<keyword evidence="5" id="KW-1185">Reference proteome</keyword>
<dbReference type="AlphaFoldDB" id="A0A084QGS8"/>
<name>A0A084QGS8_STAC4</name>
<dbReference type="EMBL" id="KL660754">
    <property type="protein sequence ID" value="KFA63163.1"/>
    <property type="molecule type" value="Genomic_DNA"/>
</dbReference>
<dbReference type="Gene3D" id="1.20.58.2150">
    <property type="match status" value="1"/>
</dbReference>
<sequence length="1005" mass="112669">MPGTLRTILRALALLPLGSWALLEESIVEFNASPSCLDITSADILCSSGDEVGVHIAAGSLATDLEQITGNGRSMLKMTGIDDAPTRDTVIIAGSLNSTLIKHLSSTGLLDVSGLQGKWESFMTAVVDNPLASVRRAFVIAGSDKRGTIYGIYTLAEQAGQSPYHFWADVPPKKHGHICAPSKTTLQGEPSVKYRGLFINDEEPALNGWWTKYKNQTRHALDSEFYAHVFDLLLRLKANYLWPAMWASSTPAPGNIFFTDDPTNQQTADDYGIVIGTSHHEPMQRATNEWNVSETGAWDWFENRANITAFMEKGVERAGNNETYFTLGMRGLGDEAMEASDAVAVLTEVFDVQRNILKKYHGAEDAVPQLWALYKEVVTYYNAGLNPPEDVTLLFPDDNFGNVHRLPIGNETQRKGGSGVYYHLEYVGLPRSYKWANSNNLAKVYKELSQSYMRGADRLWVINVGDIKPMEVPLNMAMEMAWDMDRFTPSKLPSFLEAYATREFGEEYAQETAELLLEFSHLNGFRRFEHVAPGTYSVANYHEAERVLSRWTTMAARAKSVHDALPTDMQPAYYQLVYYPAATGAVLHSVVVGVGMNYRWAQERRNAANQLAYEILELFDKSYDFQEEWNAMLGGKWDKMMSQAVYDAVPQQPKLWANPSRDMLANISFVQLRQNMQYSQGNMGIYAEQSDSPIQQARWAESVDSSMPTIQYPAQLPTMDSYGPKVRHVELFHRGDHRVPINWVLDDMPVPWISFQPNSGTIGGNQMTERLNVSINWDEVPSGFNDTIDVGIRATPSEYPYFDLIRVPVVKTKVPDGFTGFPETAGYISIEAPHFQKRSGCNNTVHFNTIPHLGSRSESGSLAVRPFKMAYRNNATREAWVEYNIYLFTDSPSTTATVYLTSGLETDPDWPMKYSLTLDGAPANMTRVLGEYILEPHIGDVPPNWQAQVMDQVWTLQVDLKSVDAGRHTLRWAVNGPEVYLEKIVLNTHDGVKPSYLGPPETTLV</sequence>
<dbReference type="OMA" id="KWQNTNN"/>
<dbReference type="PANTHER" id="PTHR37842:SF2">
    <property type="entry name" value="GYLCOSYL HYDROLASE 115 C-TERMINAL DOMAIN-CONTAINING PROTEIN"/>
    <property type="match status" value="1"/>
</dbReference>
<keyword evidence="1" id="KW-0378">Hydrolase</keyword>
<dbReference type="GO" id="GO:0016787">
    <property type="term" value="F:hydrolase activity"/>
    <property type="evidence" value="ECO:0007669"/>
    <property type="project" value="UniProtKB-KW"/>
</dbReference>
<protein>
    <recommendedName>
        <fullName evidence="3">Gylcosyl hydrolase 115 C-terminal domain-containing protein</fullName>
    </recommendedName>
</protein>
<dbReference type="InterPro" id="IPR031924">
    <property type="entry name" value="GH115"/>
</dbReference>
<dbReference type="HOGENOM" id="CLU_004852_0_0_1"/>
<evidence type="ECO:0000313" key="4">
    <source>
        <dbReference type="EMBL" id="KFA63163.1"/>
    </source>
</evidence>
<dbReference type="STRING" id="1283841.A0A084QGS8"/>
<feature type="domain" description="Gylcosyl hydrolase 115 C-terminal" evidence="3">
    <location>
        <begin position="820"/>
        <end position="1001"/>
    </location>
</feature>
<keyword evidence="2" id="KW-0732">Signal</keyword>
<accession>A0A084QGS8</accession>
<gene>
    <name evidence="4" type="ORF">S40285_03295</name>
</gene>
<dbReference type="Gene3D" id="3.30.379.10">
    <property type="entry name" value="Chitobiase/beta-hexosaminidase domain 2-like"/>
    <property type="match status" value="1"/>
</dbReference>
<dbReference type="OrthoDB" id="4849794at2759"/>
<evidence type="ECO:0000313" key="5">
    <source>
        <dbReference type="Proteomes" id="UP000028524"/>
    </source>
</evidence>
<evidence type="ECO:0000256" key="1">
    <source>
        <dbReference type="ARBA" id="ARBA00022801"/>
    </source>
</evidence>
<dbReference type="Proteomes" id="UP000028524">
    <property type="component" value="Unassembled WGS sequence"/>
</dbReference>
<dbReference type="SUPFAM" id="SSF55545">
    <property type="entry name" value="beta-N-acetylhexosaminidase-like domain"/>
    <property type="match status" value="1"/>
</dbReference>
<dbReference type="InterPro" id="IPR041437">
    <property type="entry name" value="GH115_C"/>
</dbReference>
<dbReference type="InterPro" id="IPR042301">
    <property type="entry name" value="GH115_sf"/>
</dbReference>
<dbReference type="Pfam" id="PF15979">
    <property type="entry name" value="Glyco_hydro_115"/>
    <property type="match status" value="1"/>
</dbReference>
<organism evidence="4 5">
    <name type="scientific">Stachybotrys chlorohalonatus (strain IBT 40285)</name>
    <dbReference type="NCBI Taxonomy" id="1283841"/>
    <lineage>
        <taxon>Eukaryota</taxon>
        <taxon>Fungi</taxon>
        <taxon>Dikarya</taxon>
        <taxon>Ascomycota</taxon>
        <taxon>Pezizomycotina</taxon>
        <taxon>Sordariomycetes</taxon>
        <taxon>Hypocreomycetidae</taxon>
        <taxon>Hypocreales</taxon>
        <taxon>Stachybotryaceae</taxon>
        <taxon>Stachybotrys</taxon>
    </lineage>
</organism>